<gene>
    <name evidence="2" type="ORF">K7G82_28550</name>
</gene>
<reference evidence="2 3" key="1">
    <citation type="submission" date="2021-08" db="EMBL/GenBank/DDBJ databases">
        <authorList>
            <person name="Tuo L."/>
        </authorList>
    </citation>
    <scope>NUCLEOTIDE SEQUENCE [LARGE SCALE GENOMIC DNA]</scope>
    <source>
        <strain evidence="2 3">JCM 31229</strain>
    </source>
</reference>
<dbReference type="PANTHER" id="PTHR38436">
    <property type="entry name" value="POLYKETIDE CYCLASE SNOAL-LIKE DOMAIN"/>
    <property type="match status" value="1"/>
</dbReference>
<dbReference type="PANTHER" id="PTHR38436:SF1">
    <property type="entry name" value="ESTER CYCLASE"/>
    <property type="match status" value="1"/>
</dbReference>
<feature type="region of interest" description="Disordered" evidence="1">
    <location>
        <begin position="215"/>
        <end position="241"/>
    </location>
</feature>
<dbReference type="Pfam" id="PF07366">
    <property type="entry name" value="SnoaL"/>
    <property type="match status" value="1"/>
</dbReference>
<evidence type="ECO:0000313" key="2">
    <source>
        <dbReference type="EMBL" id="MBY8826287.1"/>
    </source>
</evidence>
<dbReference type="EMBL" id="JAINVV010000015">
    <property type="protein sequence ID" value="MBY8826287.1"/>
    <property type="molecule type" value="Genomic_DNA"/>
</dbReference>
<name>A0ABS7PY55_9SPHN</name>
<protein>
    <submittedName>
        <fullName evidence="2">Ester cyclase</fullName>
    </submittedName>
</protein>
<dbReference type="Proteomes" id="UP000706039">
    <property type="component" value="Unassembled WGS sequence"/>
</dbReference>
<dbReference type="InterPro" id="IPR009959">
    <property type="entry name" value="Cyclase_SnoaL-like"/>
</dbReference>
<dbReference type="Gene3D" id="3.10.450.50">
    <property type="match status" value="2"/>
</dbReference>
<dbReference type="SUPFAM" id="SSF54427">
    <property type="entry name" value="NTF2-like"/>
    <property type="match status" value="2"/>
</dbReference>
<comment type="caution">
    <text evidence="2">The sequence shown here is derived from an EMBL/GenBank/DDBJ whole genome shotgun (WGS) entry which is preliminary data.</text>
</comment>
<evidence type="ECO:0000256" key="1">
    <source>
        <dbReference type="SAM" id="MobiDB-lite"/>
    </source>
</evidence>
<evidence type="ECO:0000313" key="3">
    <source>
        <dbReference type="Proteomes" id="UP000706039"/>
    </source>
</evidence>
<feature type="compositionally biased region" description="Basic and acidic residues" evidence="1">
    <location>
        <begin position="1"/>
        <end position="11"/>
    </location>
</feature>
<dbReference type="RefSeq" id="WP_222993782.1">
    <property type="nucleotide sequence ID" value="NZ_JAINVV010000015.1"/>
</dbReference>
<feature type="region of interest" description="Disordered" evidence="1">
    <location>
        <begin position="1"/>
        <end position="36"/>
    </location>
</feature>
<sequence>MSKPGEAKSESADVTALRIPATPDPRETVSRVRQRPVNDLLSPRSVRTQSLDGFEDVYSDIVHYIAYCTHRIWAEKGVGLIYSHYDDAVVVHTPYGTQTSVEEVVAGTIQMMQAFPDRESRLGNVAWTGDDKQGFYTSHLGTSRMTNLGPSIYGPATGKKVRIRHIADCMIRRNLIYREWLVRDNGALVRQLGLDPVEVATKLAAAAARSGVPPIVSGLPERGSGQKHPEPLDLPSGPQASMEDNLRHMFHDVWNRRRFDRIKDYFAADVNVQTAPGREVHGVQGIMWTVISMLAAFPDAVMHFDHFCDTHETDGYIAAVRWSLNGTHLGNGQFGPPSGKPVSILGMSHFRFKNGKIAQEWTVWDEIAVLMQIHSPHNSLMVAAD</sequence>
<dbReference type="InterPro" id="IPR032710">
    <property type="entry name" value="NTF2-like_dom_sf"/>
</dbReference>
<organism evidence="2 3">
    <name type="scientific">Sphingomonas colocasiae</name>
    <dbReference type="NCBI Taxonomy" id="1848973"/>
    <lineage>
        <taxon>Bacteria</taxon>
        <taxon>Pseudomonadati</taxon>
        <taxon>Pseudomonadota</taxon>
        <taxon>Alphaproteobacteria</taxon>
        <taxon>Sphingomonadales</taxon>
        <taxon>Sphingomonadaceae</taxon>
        <taxon>Sphingomonas</taxon>
    </lineage>
</organism>
<keyword evidence="3" id="KW-1185">Reference proteome</keyword>
<accession>A0ABS7PY55</accession>
<proteinExistence type="predicted"/>